<dbReference type="InterPro" id="IPR018114">
    <property type="entry name" value="TRYPSIN_HIS"/>
</dbReference>
<dbReference type="SMART" id="SM00254">
    <property type="entry name" value="ShKT"/>
    <property type="match status" value="1"/>
</dbReference>
<dbReference type="InterPro" id="IPR022700">
    <property type="entry name" value="CLIP"/>
</dbReference>
<proteinExistence type="inferred from homology"/>
<dbReference type="FunFam" id="2.40.10.10:FF:000028">
    <property type="entry name" value="Serine protease easter"/>
    <property type="match status" value="1"/>
</dbReference>
<keyword evidence="6" id="KW-0325">Glycoprotein</keyword>
<dbReference type="PANTHER" id="PTHR24256">
    <property type="entry name" value="TRYPTASE-RELATED"/>
    <property type="match status" value="1"/>
</dbReference>
<dbReference type="Pfam" id="PF01549">
    <property type="entry name" value="ShK"/>
    <property type="match status" value="1"/>
</dbReference>
<dbReference type="PROSITE" id="PS51670">
    <property type="entry name" value="SHKT"/>
    <property type="match status" value="1"/>
</dbReference>
<dbReference type="InterPro" id="IPR038565">
    <property type="entry name" value="CLIP_sf"/>
</dbReference>
<dbReference type="SMART" id="SM00020">
    <property type="entry name" value="Tryp_SPc"/>
    <property type="match status" value="1"/>
</dbReference>
<dbReference type="PROSITE" id="PS51888">
    <property type="entry name" value="CLIP"/>
    <property type="match status" value="1"/>
</dbReference>
<evidence type="ECO:0000256" key="1">
    <source>
        <dbReference type="ARBA" id="ARBA00022670"/>
    </source>
</evidence>
<dbReference type="CDD" id="cd00190">
    <property type="entry name" value="Tryp_SPc"/>
    <property type="match status" value="1"/>
</dbReference>
<dbReference type="InterPro" id="IPR003582">
    <property type="entry name" value="ShKT_dom"/>
</dbReference>
<sequence length="414" mass="45812">MSKYNLLRHIKMEKWLLMAAMVCVSLMHTSHVEAQECTTYPDHRPGDCVGIQQCPSLNSLLKQAKGGSSTSLNTLRKCICSVEGPNLRVCCRRPIKPLSNQCGLRLLNTNKIVGGEDAKLGAWPWMVLFRATQSSHSVVSCSDKHIWCSEWAASGWCQRNPYFMNDDCMKSCNKCASNIGSSNWICGGVLISEQYVLTAAHCFRDGTQIEFARIGEFDLNDNPDQGGGRTAPKPQDIAVDREIKHPEFGSPCLRCNDIALVRLARPAQLYRYFVQPICLPSNSERDMKYPVSAFKGKWGVAAGWGVTDAADIYGTTLSDILQQANLKIQDKFFCHQQKAKYPNDGMILCAGQGDGKDTCRADSGGPLMLPDIDGVRYYAVGITSFGATVCGNPNAQGIFTSVYHYIDWIYQNMV</sequence>
<dbReference type="GO" id="GO:0006508">
    <property type="term" value="P:proteolysis"/>
    <property type="evidence" value="ECO:0007669"/>
    <property type="project" value="UniProtKB-KW"/>
</dbReference>
<feature type="chain" id="PRO_5043109082" description="CLIP domain-containing serine protease" evidence="9">
    <location>
        <begin position="35"/>
        <end position="414"/>
    </location>
</feature>
<evidence type="ECO:0000256" key="9">
    <source>
        <dbReference type="RuleBase" id="RU366078"/>
    </source>
</evidence>
<dbReference type="Pfam" id="PF12032">
    <property type="entry name" value="CLIP"/>
    <property type="match status" value="1"/>
</dbReference>
<evidence type="ECO:0000256" key="2">
    <source>
        <dbReference type="ARBA" id="ARBA00022729"/>
    </source>
</evidence>
<dbReference type="AlphaFoldDB" id="A0AAV2QC50"/>
<feature type="disulfide bond" evidence="8">
    <location>
        <begin position="141"/>
        <end position="175"/>
    </location>
</feature>
<evidence type="ECO:0000259" key="11">
    <source>
        <dbReference type="PROSITE" id="PS51670"/>
    </source>
</evidence>
<keyword evidence="1 9" id="KW-0645">Protease</keyword>
<gene>
    <name evidence="13" type="ORF">MNOR_LOCUS9645</name>
</gene>
<feature type="domain" description="Clip" evidence="12">
    <location>
        <begin position="36"/>
        <end position="91"/>
    </location>
</feature>
<feature type="domain" description="Peptidase S1" evidence="10">
    <location>
        <begin position="112"/>
        <end position="414"/>
    </location>
</feature>
<dbReference type="PROSITE" id="PS00134">
    <property type="entry name" value="TRYPSIN_HIS"/>
    <property type="match status" value="1"/>
</dbReference>
<comment type="subcellular location">
    <subcellularLocation>
        <location evidence="9">Secreted</location>
    </subcellularLocation>
</comment>
<evidence type="ECO:0000259" key="12">
    <source>
        <dbReference type="PROSITE" id="PS51888"/>
    </source>
</evidence>
<evidence type="ECO:0000256" key="8">
    <source>
        <dbReference type="PROSITE-ProRule" id="PRU01005"/>
    </source>
</evidence>
<dbReference type="GO" id="GO:0005576">
    <property type="term" value="C:extracellular region"/>
    <property type="evidence" value="ECO:0007669"/>
    <property type="project" value="UniProtKB-SubCell"/>
</dbReference>
<keyword evidence="14" id="KW-1185">Reference proteome</keyword>
<evidence type="ECO:0000313" key="14">
    <source>
        <dbReference type="Proteomes" id="UP001497623"/>
    </source>
</evidence>
<dbReference type="Gene3D" id="3.30.1640.30">
    <property type="match status" value="1"/>
</dbReference>
<dbReference type="PRINTS" id="PR00722">
    <property type="entry name" value="CHYMOTRYPSIN"/>
</dbReference>
<evidence type="ECO:0000256" key="3">
    <source>
        <dbReference type="ARBA" id="ARBA00022801"/>
    </source>
</evidence>
<dbReference type="Gene3D" id="2.40.10.10">
    <property type="entry name" value="Trypsin-like serine proteases"/>
    <property type="match status" value="1"/>
</dbReference>
<organism evidence="13 14">
    <name type="scientific">Meganyctiphanes norvegica</name>
    <name type="common">Northern krill</name>
    <name type="synonym">Thysanopoda norvegica</name>
    <dbReference type="NCBI Taxonomy" id="48144"/>
    <lineage>
        <taxon>Eukaryota</taxon>
        <taxon>Metazoa</taxon>
        <taxon>Ecdysozoa</taxon>
        <taxon>Arthropoda</taxon>
        <taxon>Crustacea</taxon>
        <taxon>Multicrustacea</taxon>
        <taxon>Malacostraca</taxon>
        <taxon>Eumalacostraca</taxon>
        <taxon>Eucarida</taxon>
        <taxon>Euphausiacea</taxon>
        <taxon>Euphausiidae</taxon>
        <taxon>Meganyctiphanes</taxon>
    </lineage>
</organism>
<feature type="domain" description="ShKT" evidence="11">
    <location>
        <begin position="141"/>
        <end position="175"/>
    </location>
</feature>
<dbReference type="Pfam" id="PF00089">
    <property type="entry name" value="Trypsin"/>
    <property type="match status" value="1"/>
</dbReference>
<dbReference type="InterPro" id="IPR009003">
    <property type="entry name" value="Peptidase_S1_PA"/>
</dbReference>
<dbReference type="InterPro" id="IPR001254">
    <property type="entry name" value="Trypsin_dom"/>
</dbReference>
<dbReference type="InterPro" id="IPR001314">
    <property type="entry name" value="Peptidase_S1A"/>
</dbReference>
<comment type="caution">
    <text evidence="13">The sequence shown here is derived from an EMBL/GenBank/DDBJ whole genome shotgun (WGS) entry which is preliminary data.</text>
</comment>
<comment type="caution">
    <text evidence="8">Lacks conserved residue(s) required for the propagation of feature annotation.</text>
</comment>
<dbReference type="InterPro" id="IPR043504">
    <property type="entry name" value="Peptidase_S1_PA_chymotrypsin"/>
</dbReference>
<dbReference type="GO" id="GO:0004252">
    <property type="term" value="F:serine-type endopeptidase activity"/>
    <property type="evidence" value="ECO:0007669"/>
    <property type="project" value="UniProtKB-UniRule"/>
</dbReference>
<comment type="domain">
    <text evidence="9">The clip domain consists of 35-55 residues which are 'knitted' together usually by 3 conserved disulfide bonds forming a clip-like compact structure.</text>
</comment>
<comment type="similarity">
    <text evidence="7 9">Belongs to the peptidase S1 family. CLIP subfamily.</text>
</comment>
<evidence type="ECO:0000256" key="6">
    <source>
        <dbReference type="ARBA" id="ARBA00023180"/>
    </source>
</evidence>
<dbReference type="PROSITE" id="PS50240">
    <property type="entry name" value="TRYPSIN_DOM"/>
    <property type="match status" value="1"/>
</dbReference>
<feature type="signal peptide" evidence="9">
    <location>
        <begin position="1"/>
        <end position="34"/>
    </location>
</feature>
<evidence type="ECO:0000256" key="7">
    <source>
        <dbReference type="ARBA" id="ARBA00024195"/>
    </source>
</evidence>
<evidence type="ECO:0000256" key="5">
    <source>
        <dbReference type="ARBA" id="ARBA00023157"/>
    </source>
</evidence>
<keyword evidence="4 9" id="KW-0720">Serine protease</keyword>
<name>A0AAV2QC50_MEGNR</name>
<dbReference type="Proteomes" id="UP001497623">
    <property type="component" value="Unassembled WGS sequence"/>
</dbReference>
<keyword evidence="2 9" id="KW-0732">Signal</keyword>
<keyword evidence="3 9" id="KW-0378">Hydrolase</keyword>
<protein>
    <recommendedName>
        <fullName evidence="9">CLIP domain-containing serine protease</fullName>
        <ecNumber evidence="9">3.4.21.-</ecNumber>
    </recommendedName>
</protein>
<dbReference type="InterPro" id="IPR051487">
    <property type="entry name" value="Ser/Thr_Proteases_Immune/Dev"/>
</dbReference>
<keyword evidence="5 8" id="KW-1015">Disulfide bond</keyword>
<dbReference type="EC" id="3.4.21.-" evidence="9"/>
<dbReference type="EMBL" id="CAXKWB010004697">
    <property type="protein sequence ID" value="CAL4074927.1"/>
    <property type="molecule type" value="Genomic_DNA"/>
</dbReference>
<evidence type="ECO:0000256" key="4">
    <source>
        <dbReference type="ARBA" id="ARBA00022825"/>
    </source>
</evidence>
<evidence type="ECO:0000313" key="13">
    <source>
        <dbReference type="EMBL" id="CAL4074927.1"/>
    </source>
</evidence>
<keyword evidence="9" id="KW-0964">Secreted</keyword>
<reference evidence="13 14" key="1">
    <citation type="submission" date="2024-05" db="EMBL/GenBank/DDBJ databases">
        <authorList>
            <person name="Wallberg A."/>
        </authorList>
    </citation>
    <scope>NUCLEOTIDE SEQUENCE [LARGE SCALE GENOMIC DNA]</scope>
</reference>
<dbReference type="SUPFAM" id="SSF50494">
    <property type="entry name" value="Trypsin-like serine proteases"/>
    <property type="match status" value="2"/>
</dbReference>
<evidence type="ECO:0000259" key="10">
    <source>
        <dbReference type="PROSITE" id="PS50240"/>
    </source>
</evidence>
<accession>A0AAV2QC50</accession>